<keyword evidence="2 4" id="KW-0378">Hydrolase</keyword>
<dbReference type="RefSeq" id="XP_040740726.1">
    <property type="nucleotide sequence ID" value="XM_040888436.1"/>
</dbReference>
<dbReference type="FunFam" id="3.40.50.1820:FF:000039">
    <property type="entry name" value="Esterase ybfF"/>
    <property type="match status" value="1"/>
</dbReference>
<dbReference type="STRING" id="61395.A0A1Y1VZR8"/>
<dbReference type="InterPro" id="IPR029058">
    <property type="entry name" value="AB_hydrolase_fold"/>
</dbReference>
<dbReference type="InterPro" id="IPR000073">
    <property type="entry name" value="AB_hydrolase_1"/>
</dbReference>
<reference evidence="4 5" key="1">
    <citation type="submission" date="2016-07" db="EMBL/GenBank/DDBJ databases">
        <title>Pervasive Adenine N6-methylation of Active Genes in Fungi.</title>
        <authorList>
            <consortium name="DOE Joint Genome Institute"/>
            <person name="Mondo S.J."/>
            <person name="Dannebaum R.O."/>
            <person name="Kuo R.C."/>
            <person name="Labutti K."/>
            <person name="Haridas S."/>
            <person name="Kuo A."/>
            <person name="Salamov A."/>
            <person name="Ahrendt S.R."/>
            <person name="Lipzen A."/>
            <person name="Sullivan W."/>
            <person name="Andreopoulos W.B."/>
            <person name="Clum A."/>
            <person name="Lindquist E."/>
            <person name="Daum C."/>
            <person name="Ramamoorthy G.K."/>
            <person name="Gryganskyi A."/>
            <person name="Culley D."/>
            <person name="Magnuson J.K."/>
            <person name="James T.Y."/>
            <person name="O'Malley M.A."/>
            <person name="Stajich J.E."/>
            <person name="Spatafora J.W."/>
            <person name="Visel A."/>
            <person name="Grigoriev I.V."/>
        </authorList>
    </citation>
    <scope>NUCLEOTIDE SEQUENCE [LARGE SCALE GENOMIC DNA]</scope>
    <source>
        <strain evidence="4 5">ATCC 12442</strain>
    </source>
</reference>
<comment type="caution">
    <text evidence="4">The sequence shown here is derived from an EMBL/GenBank/DDBJ whole genome shotgun (WGS) entry which is preliminary data.</text>
</comment>
<dbReference type="Gene3D" id="3.40.50.1820">
    <property type="entry name" value="alpha/beta hydrolase"/>
    <property type="match status" value="1"/>
</dbReference>
<dbReference type="GO" id="GO:0005739">
    <property type="term" value="C:mitochondrion"/>
    <property type="evidence" value="ECO:0007669"/>
    <property type="project" value="TreeGrafter"/>
</dbReference>
<dbReference type="PANTHER" id="PTHR46118">
    <property type="entry name" value="PROTEIN ABHD11"/>
    <property type="match status" value="1"/>
</dbReference>
<sequence>MLTSLRTAAARQAVATRVFSRGLSTVALEFSHNKAPPSSKPPLVILHGLFGSKQNWRAIAKKLSAQLGRDTYSVDLRNHGDSPHVVPHTYSAMSGDIVRFIEDHGLGRAVLVGHSMGGKVVMQTALEHPSLVDMLIVDDMVPTKAKLAHEFAEYVQMLKTIEDRGIASQKEADAMLETVEKDISVRQFLLTNMKKAREGEGKGTYKSRIPLELLGKSLEGIMGWDVDAAKQYQGPTLFIAGKRSPYIRPHAYPAMRQYFPNYEVEELDTGHWVHAEMPHEFIQLIEAFIDKNEH</sequence>
<evidence type="ECO:0000313" key="4">
    <source>
        <dbReference type="EMBL" id="ORX66767.1"/>
    </source>
</evidence>
<comment type="similarity">
    <text evidence="1">Belongs to the AB hydrolase superfamily.</text>
</comment>
<dbReference type="EMBL" id="MCFD01000014">
    <property type="protein sequence ID" value="ORX66767.1"/>
    <property type="molecule type" value="Genomic_DNA"/>
</dbReference>
<keyword evidence="5" id="KW-1185">Reference proteome</keyword>
<evidence type="ECO:0000259" key="3">
    <source>
        <dbReference type="Pfam" id="PF00561"/>
    </source>
</evidence>
<proteinExistence type="inferred from homology"/>
<evidence type="ECO:0000313" key="5">
    <source>
        <dbReference type="Proteomes" id="UP000193922"/>
    </source>
</evidence>
<dbReference type="GeneID" id="63805084"/>
<accession>A0A1Y1VZR8</accession>
<dbReference type="AlphaFoldDB" id="A0A1Y1VZR8"/>
<dbReference type="Pfam" id="PF00561">
    <property type="entry name" value="Abhydrolase_1"/>
    <property type="match status" value="1"/>
</dbReference>
<dbReference type="PANTHER" id="PTHR46118:SF4">
    <property type="entry name" value="PROTEIN ABHD11"/>
    <property type="match status" value="1"/>
</dbReference>
<evidence type="ECO:0000256" key="2">
    <source>
        <dbReference type="ARBA" id="ARBA00022801"/>
    </source>
</evidence>
<dbReference type="OrthoDB" id="8119704at2759"/>
<evidence type="ECO:0000256" key="1">
    <source>
        <dbReference type="ARBA" id="ARBA00008645"/>
    </source>
</evidence>
<dbReference type="Proteomes" id="UP000193922">
    <property type="component" value="Unassembled WGS sequence"/>
</dbReference>
<gene>
    <name evidence="4" type="ORF">DL89DRAFT_269811</name>
</gene>
<organism evidence="4 5">
    <name type="scientific">Linderina pennispora</name>
    <dbReference type="NCBI Taxonomy" id="61395"/>
    <lineage>
        <taxon>Eukaryota</taxon>
        <taxon>Fungi</taxon>
        <taxon>Fungi incertae sedis</taxon>
        <taxon>Zoopagomycota</taxon>
        <taxon>Kickxellomycotina</taxon>
        <taxon>Kickxellomycetes</taxon>
        <taxon>Kickxellales</taxon>
        <taxon>Kickxellaceae</taxon>
        <taxon>Linderina</taxon>
    </lineage>
</organism>
<feature type="domain" description="AB hydrolase-1" evidence="3">
    <location>
        <begin position="41"/>
        <end position="276"/>
    </location>
</feature>
<protein>
    <submittedName>
        <fullName evidence="4">Abhydrolase domain-containing protein C22H12.03</fullName>
    </submittedName>
</protein>
<dbReference type="SUPFAM" id="SSF53474">
    <property type="entry name" value="alpha/beta-Hydrolases"/>
    <property type="match status" value="1"/>
</dbReference>
<dbReference type="GO" id="GO:0052689">
    <property type="term" value="F:carboxylic ester hydrolase activity"/>
    <property type="evidence" value="ECO:0007669"/>
    <property type="project" value="TreeGrafter"/>
</dbReference>
<name>A0A1Y1VZR8_9FUNG</name>